<protein>
    <submittedName>
        <fullName evidence="2">Uncharacterized protein</fullName>
    </submittedName>
</protein>
<reference evidence="2 3" key="1">
    <citation type="journal article" date="2014" name="Am. J. Bot.">
        <title>Genome assembly and annotation for red clover (Trifolium pratense; Fabaceae).</title>
        <authorList>
            <person name="Istvanek J."/>
            <person name="Jaros M."/>
            <person name="Krenek A."/>
            <person name="Repkova J."/>
        </authorList>
    </citation>
    <scope>NUCLEOTIDE SEQUENCE [LARGE SCALE GENOMIC DNA]</scope>
    <source>
        <strain evidence="3">cv. Tatra</strain>
        <tissue evidence="2">Young leaves</tissue>
    </source>
</reference>
<accession>A0A2K3P2A7</accession>
<proteinExistence type="predicted"/>
<dbReference type="EMBL" id="ASHM01003137">
    <property type="protein sequence ID" value="PNY09422.1"/>
    <property type="molecule type" value="Genomic_DNA"/>
</dbReference>
<reference evidence="2 3" key="2">
    <citation type="journal article" date="2017" name="Front. Plant Sci.">
        <title>Gene Classification and Mining of Molecular Markers Useful in Red Clover (Trifolium pratense) Breeding.</title>
        <authorList>
            <person name="Istvanek J."/>
            <person name="Dluhosova J."/>
            <person name="Dluhos P."/>
            <person name="Patkova L."/>
            <person name="Nedelnik J."/>
            <person name="Repkova J."/>
        </authorList>
    </citation>
    <scope>NUCLEOTIDE SEQUENCE [LARGE SCALE GENOMIC DNA]</scope>
    <source>
        <strain evidence="3">cv. Tatra</strain>
        <tissue evidence="2">Young leaves</tissue>
    </source>
</reference>
<keyword evidence="1" id="KW-0812">Transmembrane</keyword>
<evidence type="ECO:0000256" key="1">
    <source>
        <dbReference type="SAM" id="Phobius"/>
    </source>
</evidence>
<evidence type="ECO:0000313" key="2">
    <source>
        <dbReference type="EMBL" id="PNY09422.1"/>
    </source>
</evidence>
<feature type="transmembrane region" description="Helical" evidence="1">
    <location>
        <begin position="55"/>
        <end position="76"/>
    </location>
</feature>
<dbReference type="AlphaFoldDB" id="A0A2K3P2A7"/>
<sequence length="189" mass="21603">MVQEGVLMYIMYYTKMGGIAFGKYMLLQRPNTYFGVYVKTVSLLGLGYKRDVFSVLWNVHFVIIMWRMIGTFYLTVMTVLKLELLLGWITNPSDFILTGRMGHMRAADEVILDICKNEDKDVAGQFAVLVWLFRSNRNNKVWNGEHEEGRGLGIKGHQLWTDWKIGQNCQQLGAQGKSSIIEGEAIALL</sequence>
<evidence type="ECO:0000313" key="3">
    <source>
        <dbReference type="Proteomes" id="UP000236291"/>
    </source>
</evidence>
<feature type="transmembrane region" description="Helical" evidence="1">
    <location>
        <begin position="6"/>
        <end position="26"/>
    </location>
</feature>
<dbReference type="Proteomes" id="UP000236291">
    <property type="component" value="Unassembled WGS sequence"/>
</dbReference>
<gene>
    <name evidence="2" type="ORF">L195_g005974</name>
</gene>
<keyword evidence="1" id="KW-0472">Membrane</keyword>
<organism evidence="2 3">
    <name type="scientific">Trifolium pratense</name>
    <name type="common">Red clover</name>
    <dbReference type="NCBI Taxonomy" id="57577"/>
    <lineage>
        <taxon>Eukaryota</taxon>
        <taxon>Viridiplantae</taxon>
        <taxon>Streptophyta</taxon>
        <taxon>Embryophyta</taxon>
        <taxon>Tracheophyta</taxon>
        <taxon>Spermatophyta</taxon>
        <taxon>Magnoliopsida</taxon>
        <taxon>eudicotyledons</taxon>
        <taxon>Gunneridae</taxon>
        <taxon>Pentapetalae</taxon>
        <taxon>rosids</taxon>
        <taxon>fabids</taxon>
        <taxon>Fabales</taxon>
        <taxon>Fabaceae</taxon>
        <taxon>Papilionoideae</taxon>
        <taxon>50 kb inversion clade</taxon>
        <taxon>NPAAA clade</taxon>
        <taxon>Hologalegina</taxon>
        <taxon>IRL clade</taxon>
        <taxon>Trifolieae</taxon>
        <taxon>Trifolium</taxon>
    </lineage>
</organism>
<comment type="caution">
    <text evidence="2">The sequence shown here is derived from an EMBL/GenBank/DDBJ whole genome shotgun (WGS) entry which is preliminary data.</text>
</comment>
<name>A0A2K3P2A7_TRIPR</name>
<keyword evidence="1" id="KW-1133">Transmembrane helix</keyword>